<proteinExistence type="predicted"/>
<dbReference type="SUPFAM" id="SSF56024">
    <property type="entry name" value="Phospholipase D/nuclease"/>
    <property type="match status" value="1"/>
</dbReference>
<dbReference type="PROSITE" id="PS50035">
    <property type="entry name" value="PLD"/>
    <property type="match status" value="1"/>
</dbReference>
<accession>A0A0G2EQ12</accession>
<evidence type="ECO:0000313" key="3">
    <source>
        <dbReference type="Proteomes" id="UP000034182"/>
    </source>
</evidence>
<sequence length="132" mass="14760">MSNLIARAEHEVILATNYWKESDASRLITDSLKELSKRAGRRNQRAVVKIIYDRGSAKQVFNNHLDVGEAERTAKGVGIPSANEIPNIDIEVINYHRPVLGTFHAKFMVVDRKIGIVCSNNIQVSRFAVCAL</sequence>
<evidence type="ECO:0000313" key="2">
    <source>
        <dbReference type="EMBL" id="KKY24847.1"/>
    </source>
</evidence>
<dbReference type="GO" id="GO:0030572">
    <property type="term" value="F:phosphatidyltransferase activity"/>
    <property type="evidence" value="ECO:0007669"/>
    <property type="project" value="UniProtKB-ARBA"/>
</dbReference>
<comment type="caution">
    <text evidence="2">The sequence shown here is derived from an EMBL/GenBank/DDBJ whole genome shotgun (WGS) entry which is preliminary data.</text>
</comment>
<gene>
    <name evidence="2" type="ORF">UCDDS831_g02187</name>
</gene>
<evidence type="ECO:0000259" key="1">
    <source>
        <dbReference type="PROSITE" id="PS50035"/>
    </source>
</evidence>
<dbReference type="PANTHER" id="PTHR21248">
    <property type="entry name" value="CARDIOLIPIN SYNTHASE"/>
    <property type="match status" value="1"/>
</dbReference>
<dbReference type="Pfam" id="PF13091">
    <property type="entry name" value="PLDc_2"/>
    <property type="match status" value="1"/>
</dbReference>
<dbReference type="GO" id="GO:0032049">
    <property type="term" value="P:cardiolipin biosynthetic process"/>
    <property type="evidence" value="ECO:0007669"/>
    <property type="project" value="UniProtKB-ARBA"/>
</dbReference>
<reference evidence="2 3" key="1">
    <citation type="submission" date="2015-03" db="EMBL/GenBank/DDBJ databases">
        <authorList>
            <person name="Morales-Cruz A."/>
            <person name="Amrine K.C."/>
            <person name="Cantu D."/>
        </authorList>
    </citation>
    <scope>NUCLEOTIDE SEQUENCE [LARGE SCALE GENOMIC DNA]</scope>
    <source>
        <strain evidence="2">DS831</strain>
    </source>
</reference>
<dbReference type="InterPro" id="IPR025202">
    <property type="entry name" value="PLD-like_dom"/>
</dbReference>
<dbReference type="Gene3D" id="3.30.870.10">
    <property type="entry name" value="Endonuclease Chain A"/>
    <property type="match status" value="1"/>
</dbReference>
<name>A0A0G2EQ12_9PEZI</name>
<dbReference type="AlphaFoldDB" id="A0A0G2EQ12"/>
<organism evidence="2 3">
    <name type="scientific">Diplodia seriata</name>
    <dbReference type="NCBI Taxonomy" id="420778"/>
    <lineage>
        <taxon>Eukaryota</taxon>
        <taxon>Fungi</taxon>
        <taxon>Dikarya</taxon>
        <taxon>Ascomycota</taxon>
        <taxon>Pezizomycotina</taxon>
        <taxon>Dothideomycetes</taxon>
        <taxon>Dothideomycetes incertae sedis</taxon>
        <taxon>Botryosphaeriales</taxon>
        <taxon>Botryosphaeriaceae</taxon>
        <taxon>Diplodia</taxon>
    </lineage>
</organism>
<reference evidence="2 3" key="2">
    <citation type="submission" date="2015-05" db="EMBL/GenBank/DDBJ databases">
        <title>Distinctive expansion of gene families associated with plant cell wall degradation and secondary metabolism in the genomes of grapevine trunk pathogens.</title>
        <authorList>
            <person name="Lawrence D.P."/>
            <person name="Travadon R."/>
            <person name="Rolshausen P.E."/>
            <person name="Baumgartner K."/>
        </authorList>
    </citation>
    <scope>NUCLEOTIDE SEQUENCE [LARGE SCALE GENOMIC DNA]</scope>
    <source>
        <strain evidence="2">DS831</strain>
    </source>
</reference>
<dbReference type="Proteomes" id="UP000034182">
    <property type="component" value="Unassembled WGS sequence"/>
</dbReference>
<feature type="domain" description="PLD phosphodiesterase" evidence="1">
    <location>
        <begin position="99"/>
        <end position="126"/>
    </location>
</feature>
<dbReference type="EMBL" id="LAQI01000055">
    <property type="protein sequence ID" value="KKY24847.1"/>
    <property type="molecule type" value="Genomic_DNA"/>
</dbReference>
<protein>
    <submittedName>
        <fullName evidence="2">Putative iq calmodulin-binding motif protein</fullName>
    </submittedName>
</protein>
<dbReference type="InterPro" id="IPR001736">
    <property type="entry name" value="PLipase_D/transphosphatidylase"/>
</dbReference>
<dbReference type="PANTHER" id="PTHR21248:SF22">
    <property type="entry name" value="PHOSPHOLIPASE D"/>
    <property type="match status" value="1"/>
</dbReference>